<dbReference type="PANTHER" id="PTHR48016:SF56">
    <property type="entry name" value="MAPKK KINASE"/>
    <property type="match status" value="1"/>
</dbReference>
<dbReference type="AlphaFoldDB" id="A0A0N0VDP1"/>
<evidence type="ECO:0000256" key="2">
    <source>
        <dbReference type="ARBA" id="ARBA00022741"/>
    </source>
</evidence>
<feature type="region of interest" description="Disordered" evidence="6">
    <location>
        <begin position="94"/>
        <end position="113"/>
    </location>
</feature>
<feature type="compositionally biased region" description="Low complexity" evidence="6">
    <location>
        <begin position="399"/>
        <end position="414"/>
    </location>
</feature>
<gene>
    <name evidence="8" type="ORF">ABB37_07893</name>
</gene>
<feature type="region of interest" description="Disordered" evidence="6">
    <location>
        <begin position="392"/>
        <end position="419"/>
    </location>
</feature>
<dbReference type="GO" id="GO:0005524">
    <property type="term" value="F:ATP binding"/>
    <property type="evidence" value="ECO:0007669"/>
    <property type="project" value="UniProtKB-UniRule"/>
</dbReference>
<comment type="caution">
    <text evidence="8">The sequence shown here is derived from an EMBL/GenBank/DDBJ whole genome shotgun (WGS) entry which is preliminary data.</text>
</comment>
<feature type="compositionally biased region" description="Basic and acidic residues" evidence="6">
    <location>
        <begin position="876"/>
        <end position="887"/>
    </location>
</feature>
<dbReference type="RefSeq" id="XP_015654563.1">
    <property type="nucleotide sequence ID" value="XM_015806692.1"/>
</dbReference>
<accession>A0A0N0VDP1</accession>
<dbReference type="Gene3D" id="3.30.200.20">
    <property type="entry name" value="Phosphorylase Kinase, domain 1"/>
    <property type="match status" value="1"/>
</dbReference>
<keyword evidence="2 5" id="KW-0547">Nucleotide-binding</keyword>
<dbReference type="Pfam" id="PF00069">
    <property type="entry name" value="Pkinase"/>
    <property type="match status" value="1"/>
</dbReference>
<evidence type="ECO:0000259" key="7">
    <source>
        <dbReference type="PROSITE" id="PS50011"/>
    </source>
</evidence>
<dbReference type="InterPro" id="IPR000719">
    <property type="entry name" value="Prot_kinase_dom"/>
</dbReference>
<dbReference type="EMBL" id="LGTL01000021">
    <property type="protein sequence ID" value="KPA76124.1"/>
    <property type="molecule type" value="Genomic_DNA"/>
</dbReference>
<dbReference type="PROSITE" id="PS50011">
    <property type="entry name" value="PROTEIN_KINASE_DOM"/>
    <property type="match status" value="1"/>
</dbReference>
<evidence type="ECO:0000256" key="1">
    <source>
        <dbReference type="ARBA" id="ARBA00022679"/>
    </source>
</evidence>
<dbReference type="VEuPathDB" id="TriTrypDB:LpyrH10_21_0290"/>
<evidence type="ECO:0000313" key="8">
    <source>
        <dbReference type="EMBL" id="KPA76124.1"/>
    </source>
</evidence>
<feature type="region of interest" description="Disordered" evidence="6">
    <location>
        <begin position="854"/>
        <end position="888"/>
    </location>
</feature>
<dbReference type="PROSITE" id="PS00107">
    <property type="entry name" value="PROTEIN_KINASE_ATP"/>
    <property type="match status" value="1"/>
</dbReference>
<evidence type="ECO:0000256" key="4">
    <source>
        <dbReference type="ARBA" id="ARBA00022840"/>
    </source>
</evidence>
<evidence type="ECO:0000256" key="6">
    <source>
        <dbReference type="SAM" id="MobiDB-lite"/>
    </source>
</evidence>
<dbReference type="InterPro" id="IPR050538">
    <property type="entry name" value="MAP_kinase_kinase_kinase"/>
</dbReference>
<feature type="region of interest" description="Disordered" evidence="6">
    <location>
        <begin position="506"/>
        <end position="526"/>
    </location>
</feature>
<dbReference type="PANTHER" id="PTHR48016">
    <property type="entry name" value="MAP KINASE KINASE KINASE SSK2-RELATED-RELATED"/>
    <property type="match status" value="1"/>
</dbReference>
<organism evidence="8 9">
    <name type="scientific">Leptomonas pyrrhocoris</name>
    <name type="common">Firebug parasite</name>
    <dbReference type="NCBI Taxonomy" id="157538"/>
    <lineage>
        <taxon>Eukaryota</taxon>
        <taxon>Discoba</taxon>
        <taxon>Euglenozoa</taxon>
        <taxon>Kinetoplastea</taxon>
        <taxon>Metakinetoplastina</taxon>
        <taxon>Trypanosomatida</taxon>
        <taxon>Trypanosomatidae</taxon>
        <taxon>Leishmaniinae</taxon>
        <taxon>Leptomonas</taxon>
    </lineage>
</organism>
<evidence type="ECO:0000313" key="9">
    <source>
        <dbReference type="Proteomes" id="UP000037923"/>
    </source>
</evidence>
<dbReference type="Gene3D" id="1.10.510.10">
    <property type="entry name" value="Transferase(Phosphotransferase) domain 1"/>
    <property type="match status" value="1"/>
</dbReference>
<reference evidence="8 9" key="1">
    <citation type="submission" date="2015-07" db="EMBL/GenBank/DDBJ databases">
        <title>High-quality genome of monoxenous trypanosomatid Leptomonas pyrrhocoris.</title>
        <authorList>
            <person name="Flegontov P."/>
            <person name="Butenko A."/>
            <person name="Firsov S."/>
            <person name="Vlcek C."/>
            <person name="Logacheva M.D."/>
            <person name="Field M."/>
            <person name="Filatov D."/>
            <person name="Flegontova O."/>
            <person name="Gerasimov E."/>
            <person name="Jackson A.P."/>
            <person name="Kelly S."/>
            <person name="Opperdoes F."/>
            <person name="O'Reilly A."/>
            <person name="Votypka J."/>
            <person name="Yurchenko V."/>
            <person name="Lukes J."/>
        </authorList>
    </citation>
    <scope>NUCLEOTIDE SEQUENCE [LARGE SCALE GENOMIC DNA]</scope>
    <source>
        <strain evidence="8">H10</strain>
    </source>
</reference>
<name>A0A0N0VDP1_LEPPY</name>
<feature type="compositionally biased region" description="Polar residues" evidence="6">
    <location>
        <begin position="511"/>
        <end position="526"/>
    </location>
</feature>
<feature type="domain" description="Protein kinase" evidence="7">
    <location>
        <begin position="610"/>
        <end position="918"/>
    </location>
</feature>
<dbReference type="InterPro" id="IPR017441">
    <property type="entry name" value="Protein_kinase_ATP_BS"/>
</dbReference>
<protein>
    <recommendedName>
        <fullName evidence="7">Protein kinase domain-containing protein</fullName>
    </recommendedName>
</protein>
<evidence type="ECO:0000256" key="5">
    <source>
        <dbReference type="PROSITE-ProRule" id="PRU10141"/>
    </source>
</evidence>
<dbReference type="SUPFAM" id="SSF56112">
    <property type="entry name" value="Protein kinase-like (PK-like)"/>
    <property type="match status" value="1"/>
</dbReference>
<proteinExistence type="predicted"/>
<dbReference type="OrthoDB" id="262201at2759"/>
<sequence>MCTDREMCKWLVAQLCDCIETGQIWVMTKTYALLSALLWRGSTAFVEVARMHGRSLFQPVRLASLIRSTPQENLPGTRLPCSLQPLLNASAASTGSCRAPLPPTPNPHGSTETAMEAGHGIVGGDATTAQTSPAASGVFDERFSCLIANTAYLESLCDYRMRHPTLDLAHGEIVATGTNVDISTAAAMDAGTHWPTTWKELLDDTLELMKAISATNPQGCPCPIGVAMETMRMRNAVLLYQVACRALVRLLHAVLTMQHIFVSTLQDGLQVPSSGRSPCGTPSTLSPTGSGHDYFGKDAFGHIYPDYSLTPDVMRGFLQDYYYAIYQFNRTVGIVKAYCESAQYLHAETSKRLLDVFKLLPEASIRELKLSRPAGSHPLHTPLTKLHDAAVHSAEGEGSEATNTSETASSRRATCPSPPLADEEVQLSMLEVCEYHVANRAYRERVWDHQVDAVCGLFEDAEATILQQIFRAGLSGLWEQWRDFTNNGAAAAEKALMSSNSSAKLADSSGPGVNSSDGGVTSDCSPKKLSSTIDSLTKSSTYILRSLPFSVRAKGSPNVKSDVISVNRSSLENSTESAIDALLLEDDVVVICNEECSCNDKLKLIDRFQVLMDVPLGEGSYGKVYRAWDEVVGCYLAAKELQLDASKAHNVAVREVLQEYTVLTELSHPNIVRVVAFMVLKQTARIYMEWMPSGSLQDVLRHHPRGMLRESVVRRYARDVLSGLAFLHSRGVIHRDVKPGNMLLSSDGAVKLTDFGTSLVLSGKSRTLESNAVTGTAAYMAPENMQGTQSPASDIWSFGCSLVQLISGNVPWYNPKTKALPEPIALLFKIGSLDDATHLERPHDVLKDAVQAGRVDDDLTTNPSSVPSSEVEAEEAGPKKPSSKDGVDAELLNMLDSIFVVDRKKRPSASELLQHPFFKVA</sequence>
<dbReference type="PROSITE" id="PS00108">
    <property type="entry name" value="PROTEIN_KINASE_ST"/>
    <property type="match status" value="1"/>
</dbReference>
<evidence type="ECO:0000256" key="3">
    <source>
        <dbReference type="ARBA" id="ARBA00022777"/>
    </source>
</evidence>
<dbReference type="GeneID" id="26908178"/>
<keyword evidence="4 5" id="KW-0067">ATP-binding</keyword>
<dbReference type="SMART" id="SM00220">
    <property type="entry name" value="S_TKc"/>
    <property type="match status" value="1"/>
</dbReference>
<dbReference type="GO" id="GO:0004672">
    <property type="term" value="F:protein kinase activity"/>
    <property type="evidence" value="ECO:0007669"/>
    <property type="project" value="InterPro"/>
</dbReference>
<dbReference type="Proteomes" id="UP000037923">
    <property type="component" value="Unassembled WGS sequence"/>
</dbReference>
<dbReference type="InterPro" id="IPR011009">
    <property type="entry name" value="Kinase-like_dom_sf"/>
</dbReference>
<keyword evidence="1" id="KW-0808">Transferase</keyword>
<keyword evidence="3" id="KW-0418">Kinase</keyword>
<dbReference type="InterPro" id="IPR008271">
    <property type="entry name" value="Ser/Thr_kinase_AS"/>
</dbReference>
<feature type="binding site" evidence="5">
    <location>
        <position position="639"/>
    </location>
    <ligand>
        <name>ATP</name>
        <dbReference type="ChEBI" id="CHEBI:30616"/>
    </ligand>
</feature>
<keyword evidence="9" id="KW-1185">Reference proteome</keyword>